<sequence length="180" mass="20349">MTVELRQLQDAKNEVEGRLQGQMTRNIELAHALKTAQQQIKSAVDRQSASQQSHCGDRAGDAADAMHEIRRLRGEIERLRALITKSHHHAERFKQATDKQAESLKMALQASNKKASLYAEQVASLSRQLSESTVRHGQRGTMLLHELQRRPQPRPALEHYAMAIGALYPRLFGGRGDRRQ</sequence>
<protein>
    <submittedName>
        <fullName evidence="1">Uncharacterized protein</fullName>
    </submittedName>
</protein>
<dbReference type="InParanoid" id="A0A0G4FKH7"/>
<reference evidence="1 2" key="1">
    <citation type="submission" date="2014-11" db="EMBL/GenBank/DDBJ databases">
        <authorList>
            <person name="Zhu J."/>
            <person name="Qi W."/>
            <person name="Song R."/>
        </authorList>
    </citation>
    <scope>NUCLEOTIDE SEQUENCE [LARGE SCALE GENOMIC DNA]</scope>
</reference>
<proteinExistence type="predicted"/>
<name>A0A0G4FKH7_VITBC</name>
<evidence type="ECO:0000313" key="1">
    <source>
        <dbReference type="EMBL" id="CEM14270.1"/>
    </source>
</evidence>
<gene>
    <name evidence="1" type="ORF">Vbra_21342</name>
</gene>
<dbReference type="AlphaFoldDB" id="A0A0G4FKH7"/>
<evidence type="ECO:0000313" key="2">
    <source>
        <dbReference type="Proteomes" id="UP000041254"/>
    </source>
</evidence>
<accession>A0A0G4FKH7</accession>
<dbReference type="Proteomes" id="UP000041254">
    <property type="component" value="Unassembled WGS sequence"/>
</dbReference>
<organism evidence="1 2">
    <name type="scientific">Vitrella brassicaformis (strain CCMP3155)</name>
    <dbReference type="NCBI Taxonomy" id="1169540"/>
    <lineage>
        <taxon>Eukaryota</taxon>
        <taxon>Sar</taxon>
        <taxon>Alveolata</taxon>
        <taxon>Colpodellida</taxon>
        <taxon>Vitrellaceae</taxon>
        <taxon>Vitrella</taxon>
    </lineage>
</organism>
<dbReference type="EMBL" id="CDMY01000456">
    <property type="protein sequence ID" value="CEM14270.1"/>
    <property type="molecule type" value="Genomic_DNA"/>
</dbReference>
<dbReference type="VEuPathDB" id="CryptoDB:Vbra_21342"/>
<keyword evidence="2" id="KW-1185">Reference proteome</keyword>